<dbReference type="SUPFAM" id="SSF47933">
    <property type="entry name" value="ERP29 C domain-like"/>
    <property type="match status" value="1"/>
</dbReference>
<dbReference type="RefSeq" id="XP_033393183.1">
    <property type="nucleotide sequence ID" value="XM_033544422.1"/>
</dbReference>
<evidence type="ECO:0000256" key="5">
    <source>
        <dbReference type="ARBA" id="ARBA00022737"/>
    </source>
</evidence>
<dbReference type="GO" id="GO:0015035">
    <property type="term" value="F:protein-disulfide reductase activity"/>
    <property type="evidence" value="ECO:0007669"/>
    <property type="project" value="TreeGrafter"/>
</dbReference>
<dbReference type="FunFam" id="3.40.30.10:FF:000032">
    <property type="entry name" value="Protein disulfide-isomerase A6 homolog"/>
    <property type="match status" value="1"/>
</dbReference>
<feature type="chain" id="PRO_5025438394" description="protein disulfide-isomerase" evidence="11">
    <location>
        <begin position="18"/>
        <end position="359"/>
    </location>
</feature>
<evidence type="ECO:0000256" key="9">
    <source>
        <dbReference type="ARBA" id="ARBA00023284"/>
    </source>
</evidence>
<name>A0A6A6B1K8_9PEZI</name>
<dbReference type="OrthoDB" id="10264505at2759"/>
<dbReference type="GeneID" id="54301918"/>
<keyword evidence="8" id="KW-0413">Isomerase</keyword>
<feature type="signal peptide" evidence="11">
    <location>
        <begin position="1"/>
        <end position="17"/>
    </location>
</feature>
<evidence type="ECO:0000256" key="4">
    <source>
        <dbReference type="ARBA" id="ARBA00022729"/>
    </source>
</evidence>
<dbReference type="GO" id="GO:0003756">
    <property type="term" value="F:protein disulfide isomerase activity"/>
    <property type="evidence" value="ECO:0007669"/>
    <property type="project" value="UniProtKB-EC"/>
</dbReference>
<dbReference type="GO" id="GO:0005788">
    <property type="term" value="C:endoplasmic reticulum lumen"/>
    <property type="evidence" value="ECO:0007669"/>
    <property type="project" value="TreeGrafter"/>
</dbReference>
<dbReference type="GO" id="GO:0034976">
    <property type="term" value="P:response to endoplasmic reticulum stress"/>
    <property type="evidence" value="ECO:0007669"/>
    <property type="project" value="TreeGrafter"/>
</dbReference>
<dbReference type="InterPro" id="IPR005788">
    <property type="entry name" value="PDI_thioredoxin-like_dom"/>
</dbReference>
<accession>A0A6A6B1K8</accession>
<organism evidence="13 14">
    <name type="scientific">Aplosporella prunicola CBS 121167</name>
    <dbReference type="NCBI Taxonomy" id="1176127"/>
    <lineage>
        <taxon>Eukaryota</taxon>
        <taxon>Fungi</taxon>
        <taxon>Dikarya</taxon>
        <taxon>Ascomycota</taxon>
        <taxon>Pezizomycotina</taxon>
        <taxon>Dothideomycetes</taxon>
        <taxon>Dothideomycetes incertae sedis</taxon>
        <taxon>Botryosphaeriales</taxon>
        <taxon>Aplosporellaceae</taxon>
        <taxon>Aplosporella</taxon>
    </lineage>
</organism>
<dbReference type="Gene3D" id="3.40.30.10">
    <property type="entry name" value="Glutaredoxin"/>
    <property type="match status" value="2"/>
</dbReference>
<keyword evidence="5" id="KW-0677">Repeat</keyword>
<dbReference type="SUPFAM" id="SSF52833">
    <property type="entry name" value="Thioredoxin-like"/>
    <property type="match status" value="2"/>
</dbReference>
<dbReference type="CDD" id="cd02998">
    <property type="entry name" value="PDI_a_ERp38"/>
    <property type="match status" value="2"/>
</dbReference>
<dbReference type="InterPro" id="IPR011679">
    <property type="entry name" value="ERp29_C"/>
</dbReference>
<sequence>MVRLLSTLAALCAASAAAVLDLTPDNFDKEITQTGKPALIEFFAPWCGHCKNLAPVYEELGQAFGYAADKVAIAKVDADAHRSLGQKFGVQGFPTLKWFDGKGGAPEDYKGGRDLESLSAFVTEKSGVRAKVKAKAPSAVVMLDDKSFKEEIGGDKDVLVAFTAPWCGHCKSLAPTWETLAQDFSLEPTVLIAKVDAEAPNAKATAQDQGVSSYPTIKFFPRGSTSPTDYSGGRSEAALVAYVNEHAGTHRAPGGRLDATGGTIAAFDSLVQKYAQSGAWDKGVKEAKKIAAKAEGKYNEYYVKVFEKLAANAGYVDKELARLEGLLKKGGVAPEKEDDLVSRSNILRLFKKDDEKTEL</sequence>
<dbReference type="Pfam" id="PF00085">
    <property type="entry name" value="Thioredoxin"/>
    <property type="match status" value="2"/>
</dbReference>
<dbReference type="EMBL" id="ML995502">
    <property type="protein sequence ID" value="KAF2137468.1"/>
    <property type="molecule type" value="Genomic_DNA"/>
</dbReference>
<evidence type="ECO:0000256" key="11">
    <source>
        <dbReference type="SAM" id="SignalP"/>
    </source>
</evidence>
<dbReference type="PROSITE" id="PS51352">
    <property type="entry name" value="THIOREDOXIN_2"/>
    <property type="match status" value="2"/>
</dbReference>
<evidence type="ECO:0000313" key="13">
    <source>
        <dbReference type="EMBL" id="KAF2137468.1"/>
    </source>
</evidence>
<dbReference type="Proteomes" id="UP000799438">
    <property type="component" value="Unassembled WGS sequence"/>
</dbReference>
<dbReference type="Gene3D" id="1.20.1150.12">
    <property type="entry name" value="Endoplasmic reticulum resident protein 29, C-terminal domain"/>
    <property type="match status" value="1"/>
</dbReference>
<dbReference type="NCBIfam" id="TIGR01126">
    <property type="entry name" value="pdi_dom"/>
    <property type="match status" value="2"/>
</dbReference>
<feature type="domain" description="Thioredoxin" evidence="12">
    <location>
        <begin position="130"/>
        <end position="248"/>
    </location>
</feature>
<dbReference type="AlphaFoldDB" id="A0A6A6B1K8"/>
<dbReference type="InterPro" id="IPR036356">
    <property type="entry name" value="ERp29_C_sf"/>
</dbReference>
<dbReference type="PANTHER" id="PTHR45815">
    <property type="entry name" value="PROTEIN DISULFIDE-ISOMERASE A6"/>
    <property type="match status" value="1"/>
</dbReference>
<comment type="similarity">
    <text evidence="2 10">Belongs to the protein disulfide isomerase family.</text>
</comment>
<dbReference type="InterPro" id="IPR013766">
    <property type="entry name" value="Thioredoxin_domain"/>
</dbReference>
<dbReference type="CDD" id="cd00238">
    <property type="entry name" value="ERp29c"/>
    <property type="match status" value="1"/>
</dbReference>
<feature type="domain" description="Thioredoxin" evidence="12">
    <location>
        <begin position="5"/>
        <end position="127"/>
    </location>
</feature>
<evidence type="ECO:0000256" key="3">
    <source>
        <dbReference type="ARBA" id="ARBA00012723"/>
    </source>
</evidence>
<dbReference type="InterPro" id="IPR036249">
    <property type="entry name" value="Thioredoxin-like_sf"/>
</dbReference>
<keyword evidence="4 11" id="KW-0732">Signal</keyword>
<dbReference type="PRINTS" id="PR00421">
    <property type="entry name" value="THIOREDOXIN"/>
</dbReference>
<evidence type="ECO:0000256" key="2">
    <source>
        <dbReference type="ARBA" id="ARBA00006347"/>
    </source>
</evidence>
<keyword evidence="7" id="KW-1015">Disulfide bond</keyword>
<evidence type="ECO:0000256" key="6">
    <source>
        <dbReference type="ARBA" id="ARBA00022824"/>
    </source>
</evidence>
<dbReference type="PROSITE" id="PS00194">
    <property type="entry name" value="THIOREDOXIN_1"/>
    <property type="match status" value="2"/>
</dbReference>
<protein>
    <recommendedName>
        <fullName evidence="3">protein disulfide-isomerase</fullName>
        <ecNumber evidence="3">5.3.4.1</ecNumber>
    </recommendedName>
</protein>
<dbReference type="InterPro" id="IPR017937">
    <property type="entry name" value="Thioredoxin_CS"/>
</dbReference>
<keyword evidence="9" id="KW-0676">Redox-active center</keyword>
<evidence type="ECO:0000256" key="8">
    <source>
        <dbReference type="ARBA" id="ARBA00023235"/>
    </source>
</evidence>
<evidence type="ECO:0000256" key="7">
    <source>
        <dbReference type="ARBA" id="ARBA00023157"/>
    </source>
</evidence>
<evidence type="ECO:0000313" key="14">
    <source>
        <dbReference type="Proteomes" id="UP000799438"/>
    </source>
</evidence>
<keyword evidence="6" id="KW-0256">Endoplasmic reticulum</keyword>
<dbReference type="EC" id="5.3.4.1" evidence="3"/>
<evidence type="ECO:0000256" key="10">
    <source>
        <dbReference type="RuleBase" id="RU004208"/>
    </source>
</evidence>
<dbReference type="Pfam" id="PF07749">
    <property type="entry name" value="ERp29"/>
    <property type="match status" value="1"/>
</dbReference>
<evidence type="ECO:0000256" key="1">
    <source>
        <dbReference type="ARBA" id="ARBA00001182"/>
    </source>
</evidence>
<keyword evidence="14" id="KW-1185">Reference proteome</keyword>
<proteinExistence type="inferred from homology"/>
<comment type="catalytic activity">
    <reaction evidence="1">
        <text>Catalyzes the rearrangement of -S-S- bonds in proteins.</text>
        <dbReference type="EC" id="5.3.4.1"/>
    </reaction>
</comment>
<reference evidence="13" key="1">
    <citation type="journal article" date="2020" name="Stud. Mycol.">
        <title>101 Dothideomycetes genomes: a test case for predicting lifestyles and emergence of pathogens.</title>
        <authorList>
            <person name="Haridas S."/>
            <person name="Albert R."/>
            <person name="Binder M."/>
            <person name="Bloem J."/>
            <person name="Labutti K."/>
            <person name="Salamov A."/>
            <person name="Andreopoulos B."/>
            <person name="Baker S."/>
            <person name="Barry K."/>
            <person name="Bills G."/>
            <person name="Bluhm B."/>
            <person name="Cannon C."/>
            <person name="Castanera R."/>
            <person name="Culley D."/>
            <person name="Daum C."/>
            <person name="Ezra D."/>
            <person name="Gonzalez J."/>
            <person name="Henrissat B."/>
            <person name="Kuo A."/>
            <person name="Liang C."/>
            <person name="Lipzen A."/>
            <person name="Lutzoni F."/>
            <person name="Magnuson J."/>
            <person name="Mondo S."/>
            <person name="Nolan M."/>
            <person name="Ohm R."/>
            <person name="Pangilinan J."/>
            <person name="Park H.-J."/>
            <person name="Ramirez L."/>
            <person name="Alfaro M."/>
            <person name="Sun H."/>
            <person name="Tritt A."/>
            <person name="Yoshinaga Y."/>
            <person name="Zwiers L.-H."/>
            <person name="Turgeon B."/>
            <person name="Goodwin S."/>
            <person name="Spatafora J."/>
            <person name="Crous P."/>
            <person name="Grigoriev I."/>
        </authorList>
    </citation>
    <scope>NUCLEOTIDE SEQUENCE</scope>
    <source>
        <strain evidence="13">CBS 121167</strain>
    </source>
</reference>
<dbReference type="PANTHER" id="PTHR45815:SF3">
    <property type="entry name" value="PROTEIN DISULFIDE-ISOMERASE A6"/>
    <property type="match status" value="1"/>
</dbReference>
<gene>
    <name evidence="13" type="ORF">K452DRAFT_321720</name>
</gene>
<evidence type="ECO:0000259" key="12">
    <source>
        <dbReference type="PROSITE" id="PS51352"/>
    </source>
</evidence>